<comment type="function">
    <text evidence="5 7">This protein is one of the early assembly proteins of the 50S ribosomal subunit, although it is not seen to bind rRNA by itself. It is important during the early stages of 50S assembly.</text>
</comment>
<dbReference type="Proteomes" id="UP000886861">
    <property type="component" value="Unassembled WGS sequence"/>
</dbReference>
<accession>A0A9D1NFY7</accession>
<keyword evidence="2 5" id="KW-0689">Ribosomal protein</keyword>
<name>A0A9D1NFY7_9FIRM</name>
<evidence type="ECO:0000256" key="3">
    <source>
        <dbReference type="ARBA" id="ARBA00023274"/>
    </source>
</evidence>
<evidence type="ECO:0000256" key="6">
    <source>
        <dbReference type="RuleBase" id="RU003877"/>
    </source>
</evidence>
<dbReference type="GO" id="GO:0003729">
    <property type="term" value="F:mRNA binding"/>
    <property type="evidence" value="ECO:0007669"/>
    <property type="project" value="TreeGrafter"/>
</dbReference>
<dbReference type="SUPFAM" id="SSF52161">
    <property type="entry name" value="Ribosomal protein L13"/>
    <property type="match status" value="1"/>
</dbReference>
<dbReference type="PANTHER" id="PTHR11545:SF2">
    <property type="entry name" value="LARGE RIBOSOMAL SUBUNIT PROTEIN UL13M"/>
    <property type="match status" value="1"/>
</dbReference>
<dbReference type="Pfam" id="PF00572">
    <property type="entry name" value="Ribosomal_L13"/>
    <property type="match status" value="1"/>
</dbReference>
<protein>
    <recommendedName>
        <fullName evidence="4 5">Large ribosomal subunit protein uL13</fullName>
    </recommendedName>
</protein>
<comment type="caution">
    <text evidence="8">The sequence shown here is derived from an EMBL/GenBank/DDBJ whole genome shotgun (WGS) entry which is preliminary data.</text>
</comment>
<dbReference type="GO" id="GO:0003735">
    <property type="term" value="F:structural constituent of ribosome"/>
    <property type="evidence" value="ECO:0007669"/>
    <property type="project" value="InterPro"/>
</dbReference>
<evidence type="ECO:0000256" key="2">
    <source>
        <dbReference type="ARBA" id="ARBA00022980"/>
    </source>
</evidence>
<dbReference type="GO" id="GO:0022625">
    <property type="term" value="C:cytosolic large ribosomal subunit"/>
    <property type="evidence" value="ECO:0007669"/>
    <property type="project" value="TreeGrafter"/>
</dbReference>
<dbReference type="PANTHER" id="PTHR11545">
    <property type="entry name" value="RIBOSOMAL PROTEIN L13"/>
    <property type="match status" value="1"/>
</dbReference>
<dbReference type="AlphaFoldDB" id="A0A9D1NFY7"/>
<dbReference type="GO" id="GO:0006412">
    <property type="term" value="P:translation"/>
    <property type="evidence" value="ECO:0007669"/>
    <property type="project" value="UniProtKB-UniRule"/>
</dbReference>
<dbReference type="InterPro" id="IPR036899">
    <property type="entry name" value="Ribosomal_uL13_sf"/>
</dbReference>
<dbReference type="CDD" id="cd00392">
    <property type="entry name" value="Ribosomal_L13"/>
    <property type="match status" value="1"/>
</dbReference>
<proteinExistence type="inferred from homology"/>
<dbReference type="InterPro" id="IPR005823">
    <property type="entry name" value="Ribosomal_uL13_bac-type"/>
</dbReference>
<evidence type="ECO:0000256" key="7">
    <source>
        <dbReference type="RuleBase" id="RU003878"/>
    </source>
</evidence>
<evidence type="ECO:0000256" key="1">
    <source>
        <dbReference type="ARBA" id="ARBA00006227"/>
    </source>
</evidence>
<dbReference type="HAMAP" id="MF_01366">
    <property type="entry name" value="Ribosomal_uL13"/>
    <property type="match status" value="1"/>
</dbReference>
<comment type="similarity">
    <text evidence="1 5 6">Belongs to the universal ribosomal protein uL13 family.</text>
</comment>
<dbReference type="GO" id="GO:0017148">
    <property type="term" value="P:negative regulation of translation"/>
    <property type="evidence" value="ECO:0007669"/>
    <property type="project" value="TreeGrafter"/>
</dbReference>
<dbReference type="NCBIfam" id="TIGR01066">
    <property type="entry name" value="rplM_bact"/>
    <property type="match status" value="1"/>
</dbReference>
<comment type="subunit">
    <text evidence="5">Part of the 50S ribosomal subunit.</text>
</comment>
<reference evidence="8" key="1">
    <citation type="submission" date="2020-10" db="EMBL/GenBank/DDBJ databases">
        <authorList>
            <person name="Gilroy R."/>
        </authorList>
    </citation>
    <scope>NUCLEOTIDE SEQUENCE</scope>
    <source>
        <strain evidence="8">CHK186-9395</strain>
    </source>
</reference>
<dbReference type="InterPro" id="IPR023563">
    <property type="entry name" value="Ribosomal_uL13_CS"/>
</dbReference>
<evidence type="ECO:0000256" key="4">
    <source>
        <dbReference type="ARBA" id="ARBA00035201"/>
    </source>
</evidence>
<dbReference type="FunFam" id="3.90.1180.10:FF:000001">
    <property type="entry name" value="50S ribosomal protein L13"/>
    <property type="match status" value="1"/>
</dbReference>
<dbReference type="EMBL" id="DVOJ01000016">
    <property type="protein sequence ID" value="HIV01882.1"/>
    <property type="molecule type" value="Genomic_DNA"/>
</dbReference>
<organism evidence="8 9">
    <name type="scientific">Candidatus Caccopulliclostridium gallistercoris</name>
    <dbReference type="NCBI Taxonomy" id="2840719"/>
    <lineage>
        <taxon>Bacteria</taxon>
        <taxon>Bacillati</taxon>
        <taxon>Bacillota</taxon>
        <taxon>Clostridia</taxon>
        <taxon>Candidatus Caccopulliclostridium</taxon>
    </lineage>
</organism>
<gene>
    <name evidence="5 7 8" type="primary">rplM</name>
    <name evidence="8" type="ORF">IAA62_04965</name>
</gene>
<dbReference type="Gene3D" id="3.90.1180.10">
    <property type="entry name" value="Ribosomal protein L13"/>
    <property type="match status" value="1"/>
</dbReference>
<sequence>MKTLMAKPAEVERKWYIVDATDMPLGRLASQVADILHGKNKVDYTPNVDAGDHVIVINSDNVVLTGKKLSQKKLRWHTGYVGGLKEVDYKTLMANNSDKAVIQAVKGMLPKNSLGRKMLTRLRVFKGAEHDHIAQQPISIELKGARK</sequence>
<dbReference type="PIRSF" id="PIRSF002181">
    <property type="entry name" value="Ribosomal_L13"/>
    <property type="match status" value="1"/>
</dbReference>
<evidence type="ECO:0000313" key="8">
    <source>
        <dbReference type="EMBL" id="HIV01882.1"/>
    </source>
</evidence>
<keyword evidence="3 5" id="KW-0687">Ribonucleoprotein</keyword>
<reference evidence="8" key="2">
    <citation type="journal article" date="2021" name="PeerJ">
        <title>Extensive microbial diversity within the chicken gut microbiome revealed by metagenomics and culture.</title>
        <authorList>
            <person name="Gilroy R."/>
            <person name="Ravi A."/>
            <person name="Getino M."/>
            <person name="Pursley I."/>
            <person name="Horton D.L."/>
            <person name="Alikhan N.F."/>
            <person name="Baker D."/>
            <person name="Gharbi K."/>
            <person name="Hall N."/>
            <person name="Watson M."/>
            <person name="Adriaenssens E.M."/>
            <person name="Foster-Nyarko E."/>
            <person name="Jarju S."/>
            <person name="Secka A."/>
            <person name="Antonio M."/>
            <person name="Oren A."/>
            <person name="Chaudhuri R.R."/>
            <person name="La Ragione R."/>
            <person name="Hildebrand F."/>
            <person name="Pallen M.J."/>
        </authorList>
    </citation>
    <scope>NUCLEOTIDE SEQUENCE</scope>
    <source>
        <strain evidence="8">CHK186-9395</strain>
    </source>
</reference>
<evidence type="ECO:0000256" key="5">
    <source>
        <dbReference type="HAMAP-Rule" id="MF_01366"/>
    </source>
</evidence>
<evidence type="ECO:0000313" key="9">
    <source>
        <dbReference type="Proteomes" id="UP000886861"/>
    </source>
</evidence>
<dbReference type="InterPro" id="IPR005822">
    <property type="entry name" value="Ribosomal_uL13"/>
</dbReference>
<dbReference type="PROSITE" id="PS00783">
    <property type="entry name" value="RIBOSOMAL_L13"/>
    <property type="match status" value="1"/>
</dbReference>